<protein>
    <submittedName>
        <fullName evidence="1">Uncharacterized protein</fullName>
    </submittedName>
</protein>
<sequence>MLILVTILETKGIFKKKTLKCGPISTGSQNLLEITSLPVEKVSKQALKPRVSCGLIIKQAVELSCISGLKESTFVFQVADGDYFFINVQNNKDLSRTSCAPILLGVQNLDHSYHKWRQAAISMGGTRASSRCGLYNHRGQIEHL</sequence>
<evidence type="ECO:0000313" key="1">
    <source>
        <dbReference type="EMBL" id="GBM51720.1"/>
    </source>
</evidence>
<dbReference type="AlphaFoldDB" id="A0A4Y2GDQ1"/>
<gene>
    <name evidence="1" type="ORF">AVEN_28139_1</name>
</gene>
<evidence type="ECO:0000313" key="2">
    <source>
        <dbReference type="Proteomes" id="UP000499080"/>
    </source>
</evidence>
<keyword evidence="2" id="KW-1185">Reference proteome</keyword>
<reference evidence="1 2" key="1">
    <citation type="journal article" date="2019" name="Sci. Rep.">
        <title>Orb-weaving spider Araneus ventricosus genome elucidates the spidroin gene catalogue.</title>
        <authorList>
            <person name="Kono N."/>
            <person name="Nakamura H."/>
            <person name="Ohtoshi R."/>
            <person name="Moran D.A.P."/>
            <person name="Shinohara A."/>
            <person name="Yoshida Y."/>
            <person name="Fujiwara M."/>
            <person name="Mori M."/>
            <person name="Tomita M."/>
            <person name="Arakawa K."/>
        </authorList>
    </citation>
    <scope>NUCLEOTIDE SEQUENCE [LARGE SCALE GENOMIC DNA]</scope>
</reference>
<dbReference type="Proteomes" id="UP000499080">
    <property type="component" value="Unassembled WGS sequence"/>
</dbReference>
<name>A0A4Y2GDQ1_ARAVE</name>
<proteinExistence type="predicted"/>
<comment type="caution">
    <text evidence="1">The sequence shown here is derived from an EMBL/GenBank/DDBJ whole genome shotgun (WGS) entry which is preliminary data.</text>
</comment>
<dbReference type="EMBL" id="BGPR01001347">
    <property type="protein sequence ID" value="GBM51720.1"/>
    <property type="molecule type" value="Genomic_DNA"/>
</dbReference>
<organism evidence="1 2">
    <name type="scientific">Araneus ventricosus</name>
    <name type="common">Orbweaver spider</name>
    <name type="synonym">Epeira ventricosa</name>
    <dbReference type="NCBI Taxonomy" id="182803"/>
    <lineage>
        <taxon>Eukaryota</taxon>
        <taxon>Metazoa</taxon>
        <taxon>Ecdysozoa</taxon>
        <taxon>Arthropoda</taxon>
        <taxon>Chelicerata</taxon>
        <taxon>Arachnida</taxon>
        <taxon>Araneae</taxon>
        <taxon>Araneomorphae</taxon>
        <taxon>Entelegynae</taxon>
        <taxon>Araneoidea</taxon>
        <taxon>Araneidae</taxon>
        <taxon>Araneus</taxon>
    </lineage>
</organism>
<accession>A0A4Y2GDQ1</accession>